<evidence type="ECO:0000256" key="2">
    <source>
        <dbReference type="ARBA" id="ARBA00022617"/>
    </source>
</evidence>
<dbReference type="GO" id="GO:0005506">
    <property type="term" value="F:iron ion binding"/>
    <property type="evidence" value="ECO:0007669"/>
    <property type="project" value="InterPro"/>
</dbReference>
<dbReference type="PANTHER" id="PTHR24304">
    <property type="entry name" value="CYTOCHROME P450 FAMILY 7"/>
    <property type="match status" value="1"/>
</dbReference>
<protein>
    <submittedName>
        <fullName evidence="5">Uncharacterized protein</fullName>
    </submittedName>
</protein>
<dbReference type="Gene3D" id="1.10.630.10">
    <property type="entry name" value="Cytochrome P450"/>
    <property type="match status" value="1"/>
</dbReference>
<dbReference type="GO" id="GO:0020037">
    <property type="term" value="F:heme binding"/>
    <property type="evidence" value="ECO:0007669"/>
    <property type="project" value="InterPro"/>
</dbReference>
<dbReference type="GO" id="GO:0008395">
    <property type="term" value="F:steroid hydroxylase activity"/>
    <property type="evidence" value="ECO:0007669"/>
    <property type="project" value="TreeGrafter"/>
</dbReference>
<keyword evidence="4" id="KW-0408">Iron</keyword>
<gene>
    <name evidence="5" type="ORF">QQS21_010195</name>
</gene>
<keyword evidence="3" id="KW-0479">Metal-binding</keyword>
<evidence type="ECO:0000256" key="1">
    <source>
        <dbReference type="ARBA" id="ARBA00010617"/>
    </source>
</evidence>
<reference evidence="5" key="1">
    <citation type="submission" date="2023-06" db="EMBL/GenBank/DDBJ databases">
        <title>Conoideocrella luteorostrata (Hypocreales: Clavicipitaceae), a potential biocontrol fungus for elongate hemlock scale in United States Christmas tree production areas.</title>
        <authorList>
            <person name="Barrett H."/>
            <person name="Lovett B."/>
            <person name="Macias A.M."/>
            <person name="Stajich J.E."/>
            <person name="Kasson M.T."/>
        </authorList>
    </citation>
    <scope>NUCLEOTIDE SEQUENCE</scope>
    <source>
        <strain evidence="5">ARSEF 14590</strain>
    </source>
</reference>
<dbReference type="EMBL" id="JASWJB010000287">
    <property type="protein sequence ID" value="KAK2592124.1"/>
    <property type="molecule type" value="Genomic_DNA"/>
</dbReference>
<proteinExistence type="inferred from homology"/>
<dbReference type="SUPFAM" id="SSF48264">
    <property type="entry name" value="Cytochrome P450"/>
    <property type="match status" value="1"/>
</dbReference>
<evidence type="ECO:0000256" key="4">
    <source>
        <dbReference type="ARBA" id="ARBA00023004"/>
    </source>
</evidence>
<dbReference type="PANTHER" id="PTHR24304:SF2">
    <property type="entry name" value="24-HYDROXYCHOLESTEROL 7-ALPHA-HYDROXYLASE"/>
    <property type="match status" value="1"/>
</dbReference>
<accession>A0AAJ0FUF4</accession>
<keyword evidence="2" id="KW-0349">Heme</keyword>
<dbReference type="Proteomes" id="UP001251528">
    <property type="component" value="Unassembled WGS sequence"/>
</dbReference>
<evidence type="ECO:0000313" key="6">
    <source>
        <dbReference type="Proteomes" id="UP001251528"/>
    </source>
</evidence>
<dbReference type="InterPro" id="IPR050529">
    <property type="entry name" value="CYP450_sterol_14alpha_dmase"/>
</dbReference>
<comment type="similarity">
    <text evidence="1">Belongs to the cytochrome P450 family.</text>
</comment>
<evidence type="ECO:0000256" key="3">
    <source>
        <dbReference type="ARBA" id="ARBA00022723"/>
    </source>
</evidence>
<name>A0AAJ0FUF4_9HYPO</name>
<dbReference type="GO" id="GO:0016705">
    <property type="term" value="F:oxidoreductase activity, acting on paired donors, with incorporation or reduction of molecular oxygen"/>
    <property type="evidence" value="ECO:0007669"/>
    <property type="project" value="InterPro"/>
</dbReference>
<keyword evidence="6" id="KW-1185">Reference proteome</keyword>
<dbReference type="AlphaFoldDB" id="A0AAJ0FUF4"/>
<comment type="caution">
    <text evidence="5">The sequence shown here is derived from an EMBL/GenBank/DDBJ whole genome shotgun (WGS) entry which is preliminary data.</text>
</comment>
<evidence type="ECO:0000313" key="5">
    <source>
        <dbReference type="EMBL" id="KAK2592124.1"/>
    </source>
</evidence>
<sequence>MDGFDSRAIASEDLSFIWSAQTNAIVSTFWLVLETFRDVALLQAVREEVQPCIRTTPDGQIDLDTKTLLQQPLLQAMLAENLRLRLHGYLLRFPQRDNIRVNKRIILHNHLCISRSTPASMASEFWCDERAAEHPVDEFWPGRFLKRDAETNKLQFSLAGD</sequence>
<dbReference type="InterPro" id="IPR036396">
    <property type="entry name" value="Cyt_P450_sf"/>
</dbReference>
<organism evidence="5 6">
    <name type="scientific">Conoideocrella luteorostrata</name>
    <dbReference type="NCBI Taxonomy" id="1105319"/>
    <lineage>
        <taxon>Eukaryota</taxon>
        <taxon>Fungi</taxon>
        <taxon>Dikarya</taxon>
        <taxon>Ascomycota</taxon>
        <taxon>Pezizomycotina</taxon>
        <taxon>Sordariomycetes</taxon>
        <taxon>Hypocreomycetidae</taxon>
        <taxon>Hypocreales</taxon>
        <taxon>Clavicipitaceae</taxon>
        <taxon>Conoideocrella</taxon>
    </lineage>
</organism>